<dbReference type="GO" id="GO:0005840">
    <property type="term" value="C:ribosome"/>
    <property type="evidence" value="ECO:0007669"/>
    <property type="project" value="UniProtKB-KW"/>
</dbReference>
<dbReference type="Proteomes" id="UP000030781">
    <property type="component" value="Unassembled WGS sequence"/>
</dbReference>
<dbReference type="InterPro" id="IPR025714">
    <property type="entry name" value="Methyltranfer_dom"/>
</dbReference>
<evidence type="ECO:0000313" key="7">
    <source>
        <dbReference type="Proteomes" id="UP000030781"/>
    </source>
</evidence>
<dbReference type="EMBL" id="KB611440">
    <property type="protein sequence ID" value="EMH72870.1"/>
    <property type="molecule type" value="Genomic_DNA"/>
</dbReference>
<dbReference type="PANTHER" id="PTHR13610:SF20">
    <property type="entry name" value="METHYLTRANSFERASE DOMAIN-CONTAINING PROTEIN"/>
    <property type="match status" value="1"/>
</dbReference>
<proteinExistence type="inferred from homology"/>
<dbReference type="GO" id="GO:0005739">
    <property type="term" value="C:mitochondrion"/>
    <property type="evidence" value="ECO:0007669"/>
    <property type="project" value="TreeGrafter"/>
</dbReference>
<accession>M3TUB4</accession>
<protein>
    <submittedName>
        <fullName evidence="6">Ribosomal protein L11 methyltransferase, putative</fullName>
    </submittedName>
</protein>
<keyword evidence="2 6" id="KW-0489">Methyltransferase</keyword>
<organism evidence="6 7">
    <name type="scientific">Entamoeba histolytica HM-1:IMSS-B</name>
    <dbReference type="NCBI Taxonomy" id="885319"/>
    <lineage>
        <taxon>Eukaryota</taxon>
        <taxon>Amoebozoa</taxon>
        <taxon>Evosea</taxon>
        <taxon>Archamoebae</taxon>
        <taxon>Mastigamoebida</taxon>
        <taxon>Entamoebidae</taxon>
        <taxon>Entamoeba</taxon>
    </lineage>
</organism>
<evidence type="ECO:0000256" key="3">
    <source>
        <dbReference type="ARBA" id="ARBA00022679"/>
    </source>
</evidence>
<comment type="similarity">
    <text evidence="1">Belongs to the ANT/ATPSC lysine N-methyltransferase family.</text>
</comment>
<dbReference type="PANTHER" id="PTHR13610">
    <property type="entry name" value="METHYLTRANSFERASE DOMAIN-CONTAINING PROTEIN"/>
    <property type="match status" value="1"/>
</dbReference>
<evidence type="ECO:0000256" key="2">
    <source>
        <dbReference type="ARBA" id="ARBA00022603"/>
    </source>
</evidence>
<dbReference type="InterPro" id="IPR029063">
    <property type="entry name" value="SAM-dependent_MTases_sf"/>
</dbReference>
<dbReference type="OrthoDB" id="66144at2759"/>
<dbReference type="InterPro" id="IPR026170">
    <property type="entry name" value="FAM173A/B"/>
</dbReference>
<dbReference type="GO" id="GO:1905706">
    <property type="term" value="P:regulation of mitochondrial ATP synthesis coupled proton transport"/>
    <property type="evidence" value="ECO:0007669"/>
    <property type="project" value="TreeGrafter"/>
</dbReference>
<keyword evidence="3 6" id="KW-0808">Transferase</keyword>
<dbReference type="Gene3D" id="3.40.50.150">
    <property type="entry name" value="Vaccinia Virus protein VP39"/>
    <property type="match status" value="1"/>
</dbReference>
<gene>
    <name evidence="6" type="ORF">EHI8A_171750</name>
</gene>
<keyword evidence="4" id="KW-0949">S-adenosyl-L-methionine</keyword>
<keyword evidence="6" id="KW-0689">Ribosomal protein</keyword>
<dbReference type="CDD" id="cd02440">
    <property type="entry name" value="AdoMet_MTases"/>
    <property type="match status" value="1"/>
</dbReference>
<name>M3TUB4_ENTH1</name>
<dbReference type="VEuPathDB" id="AmoebaDB:EHI8A_171750"/>
<evidence type="ECO:0000256" key="1">
    <source>
        <dbReference type="ARBA" id="ARBA00010633"/>
    </source>
</evidence>
<feature type="domain" description="Methyltransferase" evidence="5">
    <location>
        <begin position="38"/>
        <end position="113"/>
    </location>
</feature>
<dbReference type="AlphaFoldDB" id="M3TUB4"/>
<evidence type="ECO:0000259" key="5">
    <source>
        <dbReference type="Pfam" id="PF13847"/>
    </source>
</evidence>
<evidence type="ECO:0000256" key="4">
    <source>
        <dbReference type="ARBA" id="ARBA00022691"/>
    </source>
</evidence>
<dbReference type="SUPFAM" id="SSF53335">
    <property type="entry name" value="S-adenosyl-L-methionine-dependent methyltransferases"/>
    <property type="match status" value="1"/>
</dbReference>
<evidence type="ECO:0000313" key="6">
    <source>
        <dbReference type="EMBL" id="EMH72870.1"/>
    </source>
</evidence>
<dbReference type="GO" id="GO:0016279">
    <property type="term" value="F:protein-lysine N-methyltransferase activity"/>
    <property type="evidence" value="ECO:0007669"/>
    <property type="project" value="InterPro"/>
</dbReference>
<keyword evidence="6" id="KW-0687">Ribonucleoprotein</keyword>
<sequence>MNWADSVVPEEEQWIPFYYEEDINNISNEQNEKAPFLKQNDVLLDLGCGDGRIIIESLLQTQCNEAYGIDIEPEAISQAKSHYKESKLTKPITFICDDFFKTNQIPWNKITVVVMYLLPSVMDKLYPLLKSKLSHCRIFCACFKMSSNIPKTIIRSSSFPDFIEIKL</sequence>
<dbReference type="GO" id="GO:0032259">
    <property type="term" value="P:methylation"/>
    <property type="evidence" value="ECO:0007669"/>
    <property type="project" value="UniProtKB-KW"/>
</dbReference>
<reference evidence="6 7" key="1">
    <citation type="submission" date="2013-01" db="EMBL/GenBank/DDBJ databases">
        <authorList>
            <person name="Hannick L."/>
            <person name="Zafar N."/>
            <person name="Lorenzi H."/>
            <person name="Ali I.A."/>
            <person name="Petri W.P."/>
            <person name="Caler E."/>
        </authorList>
    </citation>
    <scope>NUCLEOTIDE SEQUENCE [LARGE SCALE GENOMIC DNA]</scope>
    <source>
        <strain evidence="7">HM3:IMSS-B</strain>
    </source>
</reference>
<dbReference type="Pfam" id="PF13847">
    <property type="entry name" value="Methyltransf_31"/>
    <property type="match status" value="1"/>
</dbReference>